<keyword evidence="1" id="KW-0812">Transmembrane</keyword>
<gene>
    <name evidence="2" type="ORF">IAC39_01750</name>
</gene>
<comment type="caution">
    <text evidence="2">The sequence shown here is derived from an EMBL/GenBank/DDBJ whole genome shotgun (WGS) entry which is preliminary data.</text>
</comment>
<feature type="transmembrane region" description="Helical" evidence="1">
    <location>
        <begin position="361"/>
        <end position="380"/>
    </location>
</feature>
<accession>A0A9D1KJ15</accession>
<sequence>MENLSTDDLLTLIAGHAVTQSADAEYLKPVAEQLTRDDWRKLWEMSCTHQIQALVYYELSRCGCNQLVPADIRDLFEEISHASAIRFFSFCSFTSFVVSIFRSNGIPCIVLKGITLSSLYPAGEVRNLTDADIYVPDKEDFNRAKKLLIDRGFVRMHNQVDHHLEYSYTMNQGVFILELHSFPAASLPDGSCQREVEKIFSDAASDPDNYHPLGMDVPALRPELYAMSLCLHMLQHFMSAGFGLRLLCDWVVFLKSKGAKMDCEKFCRYICGAGMGKFVWSVTAICSQKLGLDIGADAPFMSMLRCGVSGEQLEKMYLDIISGGDFGAAQKPRMVAVPDDLGLISYLKTLNRQTSFKYPRASKIFVLLPFLWVGTVFGFLHNNRHLRKVKTIDILKSAEERGKLLKELELFRKKGKR</sequence>
<organism evidence="2 3">
    <name type="scientific">Candidatus Faeciplasma pullistercoris</name>
    <dbReference type="NCBI Taxonomy" id="2840800"/>
    <lineage>
        <taxon>Bacteria</taxon>
        <taxon>Bacillati</taxon>
        <taxon>Bacillota</taxon>
        <taxon>Clostridia</taxon>
        <taxon>Eubacteriales</taxon>
        <taxon>Oscillospiraceae</taxon>
        <taxon>Oscillospiraceae incertae sedis</taxon>
        <taxon>Candidatus Faeciplasma</taxon>
    </lineage>
</organism>
<evidence type="ECO:0000313" key="3">
    <source>
        <dbReference type="Proteomes" id="UP000824136"/>
    </source>
</evidence>
<evidence type="ECO:0000313" key="2">
    <source>
        <dbReference type="EMBL" id="HIT58434.1"/>
    </source>
</evidence>
<dbReference type="Proteomes" id="UP000824136">
    <property type="component" value="Unassembled WGS sequence"/>
</dbReference>
<dbReference type="InterPro" id="IPR039498">
    <property type="entry name" value="NTP_transf_5"/>
</dbReference>
<reference evidence="2" key="2">
    <citation type="journal article" date="2021" name="PeerJ">
        <title>Extensive microbial diversity within the chicken gut microbiome revealed by metagenomics and culture.</title>
        <authorList>
            <person name="Gilroy R."/>
            <person name="Ravi A."/>
            <person name="Getino M."/>
            <person name="Pursley I."/>
            <person name="Horton D.L."/>
            <person name="Alikhan N.F."/>
            <person name="Baker D."/>
            <person name="Gharbi K."/>
            <person name="Hall N."/>
            <person name="Watson M."/>
            <person name="Adriaenssens E.M."/>
            <person name="Foster-Nyarko E."/>
            <person name="Jarju S."/>
            <person name="Secka A."/>
            <person name="Antonio M."/>
            <person name="Oren A."/>
            <person name="Chaudhuri R.R."/>
            <person name="La Ragione R."/>
            <person name="Hildebrand F."/>
            <person name="Pallen M.J."/>
        </authorList>
    </citation>
    <scope>NUCLEOTIDE SEQUENCE</scope>
    <source>
        <strain evidence="2">CHK33-4379</strain>
    </source>
</reference>
<evidence type="ECO:0000256" key="1">
    <source>
        <dbReference type="SAM" id="Phobius"/>
    </source>
</evidence>
<keyword evidence="1" id="KW-0472">Membrane</keyword>
<keyword evidence="1" id="KW-1133">Transmembrane helix</keyword>
<reference evidence="2" key="1">
    <citation type="submission" date="2020-10" db="EMBL/GenBank/DDBJ databases">
        <authorList>
            <person name="Gilroy R."/>
        </authorList>
    </citation>
    <scope>NUCLEOTIDE SEQUENCE</scope>
    <source>
        <strain evidence="2">CHK33-4379</strain>
    </source>
</reference>
<proteinExistence type="predicted"/>
<dbReference type="Pfam" id="PF14907">
    <property type="entry name" value="NTP_transf_5"/>
    <property type="match status" value="1"/>
</dbReference>
<dbReference type="EMBL" id="DVLL01000008">
    <property type="protein sequence ID" value="HIT58434.1"/>
    <property type="molecule type" value="Genomic_DNA"/>
</dbReference>
<name>A0A9D1KJ15_9FIRM</name>
<dbReference type="AlphaFoldDB" id="A0A9D1KJ15"/>
<protein>
    <submittedName>
        <fullName evidence="2">Nucleotidyltransferase family protein</fullName>
    </submittedName>
</protein>